<protein>
    <submittedName>
        <fullName evidence="1">2269_t:CDS:1</fullName>
    </submittedName>
</protein>
<dbReference type="EMBL" id="CAJVPZ010050868">
    <property type="protein sequence ID" value="CAG8778210.1"/>
    <property type="molecule type" value="Genomic_DNA"/>
</dbReference>
<keyword evidence="2" id="KW-1185">Reference proteome</keyword>
<organism evidence="1 2">
    <name type="scientific">Racocetra fulgida</name>
    <dbReference type="NCBI Taxonomy" id="60492"/>
    <lineage>
        <taxon>Eukaryota</taxon>
        <taxon>Fungi</taxon>
        <taxon>Fungi incertae sedis</taxon>
        <taxon>Mucoromycota</taxon>
        <taxon>Glomeromycotina</taxon>
        <taxon>Glomeromycetes</taxon>
        <taxon>Diversisporales</taxon>
        <taxon>Gigasporaceae</taxon>
        <taxon>Racocetra</taxon>
    </lineage>
</organism>
<feature type="non-terminal residue" evidence="1">
    <location>
        <position position="1"/>
    </location>
</feature>
<dbReference type="Proteomes" id="UP000789396">
    <property type="component" value="Unassembled WGS sequence"/>
</dbReference>
<feature type="non-terminal residue" evidence="1">
    <location>
        <position position="94"/>
    </location>
</feature>
<name>A0A9N9P0J6_9GLOM</name>
<comment type="caution">
    <text evidence="1">The sequence shown here is derived from an EMBL/GenBank/DDBJ whole genome shotgun (WGS) entry which is preliminary data.</text>
</comment>
<reference evidence="1" key="1">
    <citation type="submission" date="2021-06" db="EMBL/GenBank/DDBJ databases">
        <authorList>
            <person name="Kallberg Y."/>
            <person name="Tangrot J."/>
            <person name="Rosling A."/>
        </authorList>
    </citation>
    <scope>NUCLEOTIDE SEQUENCE</scope>
    <source>
        <strain evidence="1">IN212</strain>
    </source>
</reference>
<evidence type="ECO:0000313" key="1">
    <source>
        <dbReference type="EMBL" id="CAG8778210.1"/>
    </source>
</evidence>
<sequence>ITIDIANDEVILSKDDFIKLINRTNQLEIFQAENQNLNKDLNISTSKERSIENVQIVDIEEYRLKSITDYIKALSMITQIPSLYKYLEHNILPV</sequence>
<evidence type="ECO:0000313" key="2">
    <source>
        <dbReference type="Proteomes" id="UP000789396"/>
    </source>
</evidence>
<proteinExistence type="predicted"/>
<dbReference type="OrthoDB" id="2405070at2759"/>
<dbReference type="AlphaFoldDB" id="A0A9N9P0J6"/>
<accession>A0A9N9P0J6</accession>
<gene>
    <name evidence="1" type="ORF">RFULGI_LOCUS15587</name>
</gene>